<evidence type="ECO:0008006" key="4">
    <source>
        <dbReference type="Google" id="ProtNLM"/>
    </source>
</evidence>
<name>A0ABU0R6V0_9MICO</name>
<feature type="transmembrane region" description="Helical" evidence="1">
    <location>
        <begin position="194"/>
        <end position="212"/>
    </location>
</feature>
<gene>
    <name evidence="2" type="ORF">QFZ26_001362</name>
</gene>
<keyword evidence="1" id="KW-0472">Membrane</keyword>
<feature type="transmembrane region" description="Helical" evidence="1">
    <location>
        <begin position="113"/>
        <end position="142"/>
    </location>
</feature>
<comment type="caution">
    <text evidence="2">The sequence shown here is derived from an EMBL/GenBank/DDBJ whole genome shotgun (WGS) entry which is preliminary data.</text>
</comment>
<organism evidence="2 3">
    <name type="scientific">Agromyces ramosus</name>
    <dbReference type="NCBI Taxonomy" id="33879"/>
    <lineage>
        <taxon>Bacteria</taxon>
        <taxon>Bacillati</taxon>
        <taxon>Actinomycetota</taxon>
        <taxon>Actinomycetes</taxon>
        <taxon>Micrococcales</taxon>
        <taxon>Microbacteriaceae</taxon>
        <taxon>Agromyces</taxon>
    </lineage>
</organism>
<feature type="transmembrane region" description="Helical" evidence="1">
    <location>
        <begin position="30"/>
        <end position="48"/>
    </location>
</feature>
<keyword evidence="3" id="KW-1185">Reference proteome</keyword>
<proteinExistence type="predicted"/>
<feature type="transmembrane region" description="Helical" evidence="1">
    <location>
        <begin position="218"/>
        <end position="239"/>
    </location>
</feature>
<evidence type="ECO:0000313" key="3">
    <source>
        <dbReference type="Proteomes" id="UP001239083"/>
    </source>
</evidence>
<dbReference type="EMBL" id="JAUSYY010000001">
    <property type="protein sequence ID" value="MDQ0893807.1"/>
    <property type="molecule type" value="Genomic_DNA"/>
</dbReference>
<reference evidence="2 3" key="1">
    <citation type="submission" date="2023-07" db="EMBL/GenBank/DDBJ databases">
        <title>Comparative genomics of wheat-associated soil bacteria to identify genetic determinants of phenazine resistance.</title>
        <authorList>
            <person name="Mouncey N."/>
        </authorList>
    </citation>
    <scope>NUCLEOTIDE SEQUENCE [LARGE SCALE GENOMIC DNA]</scope>
    <source>
        <strain evidence="2 3">V3I3</strain>
    </source>
</reference>
<accession>A0ABU0R6V0</accession>
<dbReference type="Proteomes" id="UP001239083">
    <property type="component" value="Unassembled WGS sequence"/>
</dbReference>
<sequence length="248" mass="26095">MSQPTAKKADATAPAIDERGHSLDAAARRVTGWCGIGMVAAILVNGPLSQALQRVPGFWNAGAGDELGPYLQDPANVDQMVMFFALSNLIFVFAIGFFSGLRRVVSSSGLSDWVSGVVSIGSAVFLAGGLLSETLSTGIAVVLRSTPDYHLDVNSVLLLQGLWSTAIAQGQVALGVVVITVSVVSIRVGGLPRWLAWFGAIAGVATILRPVIITEVPLFIASFQPTFLWIAAVSVVLLLERSRRPVAQ</sequence>
<feature type="transmembrane region" description="Helical" evidence="1">
    <location>
        <begin position="80"/>
        <end position="101"/>
    </location>
</feature>
<keyword evidence="1" id="KW-0812">Transmembrane</keyword>
<evidence type="ECO:0000313" key="2">
    <source>
        <dbReference type="EMBL" id="MDQ0893807.1"/>
    </source>
</evidence>
<evidence type="ECO:0000256" key="1">
    <source>
        <dbReference type="SAM" id="Phobius"/>
    </source>
</evidence>
<feature type="transmembrane region" description="Helical" evidence="1">
    <location>
        <begin position="162"/>
        <end position="182"/>
    </location>
</feature>
<keyword evidence="1" id="KW-1133">Transmembrane helix</keyword>
<protein>
    <recommendedName>
        <fullName evidence="4">DUF4386 family protein</fullName>
    </recommendedName>
</protein>